<gene>
    <name evidence="1" type="ORF">P409_02810</name>
</gene>
<proteinExistence type="predicted"/>
<comment type="caution">
    <text evidence="1">The sequence shown here is derived from an EMBL/GenBank/DDBJ whole genome shotgun (WGS) entry which is preliminary data.</text>
</comment>
<name>A0A0A0DFG2_9PROT</name>
<dbReference type="RefSeq" id="WP_034831535.1">
    <property type="nucleotide sequence ID" value="NZ_JANX01000014.1"/>
</dbReference>
<dbReference type="EMBL" id="JANX01000014">
    <property type="protein sequence ID" value="KGM35727.1"/>
    <property type="molecule type" value="Genomic_DNA"/>
</dbReference>
<protein>
    <submittedName>
        <fullName evidence="1">Uncharacterized protein</fullName>
    </submittedName>
</protein>
<accession>A0A0A0DFG2</accession>
<sequence length="108" mass="11742">MTDLPYCPSSGRPLLDRWPAPGLAGVAAWADGLLASDNPHSGHAEPDSYAAWRDGFAAARTAHTTFQFAREFPLIDGRTDARERLSDLLWAADVPRNRIVELVGEDGP</sequence>
<dbReference type="AlphaFoldDB" id="A0A0A0DFG2"/>
<dbReference type="Proteomes" id="UP000029995">
    <property type="component" value="Unassembled WGS sequence"/>
</dbReference>
<organism evidence="1 2">
    <name type="scientific">Inquilinus limosus MP06</name>
    <dbReference type="NCBI Taxonomy" id="1398085"/>
    <lineage>
        <taxon>Bacteria</taxon>
        <taxon>Pseudomonadati</taxon>
        <taxon>Pseudomonadota</taxon>
        <taxon>Alphaproteobacteria</taxon>
        <taxon>Rhodospirillales</taxon>
        <taxon>Rhodospirillaceae</taxon>
        <taxon>Inquilinus</taxon>
    </lineage>
</organism>
<evidence type="ECO:0000313" key="1">
    <source>
        <dbReference type="EMBL" id="KGM35727.1"/>
    </source>
</evidence>
<reference evidence="1 2" key="1">
    <citation type="submission" date="2014-01" db="EMBL/GenBank/DDBJ databases">
        <title>Genome sequence determination for a cystic fibrosis isolate, Inquilinus limosus.</title>
        <authorList>
            <person name="Pino M."/>
            <person name="Di Conza J."/>
            <person name="Gutkind G."/>
        </authorList>
    </citation>
    <scope>NUCLEOTIDE SEQUENCE [LARGE SCALE GENOMIC DNA]</scope>
    <source>
        <strain evidence="1 2">MP06</strain>
    </source>
</reference>
<evidence type="ECO:0000313" key="2">
    <source>
        <dbReference type="Proteomes" id="UP000029995"/>
    </source>
</evidence>